<dbReference type="GeneID" id="79842677"/>
<dbReference type="CDD" id="cd17535">
    <property type="entry name" value="REC_NarL-like"/>
    <property type="match status" value="1"/>
</dbReference>
<evidence type="ECO:0000313" key="10">
    <source>
        <dbReference type="EMBL" id="EFD05091.1"/>
    </source>
</evidence>
<organism evidence="10 11">
    <name type="scientific">Peptostreptococcus anaerobius 653-L</name>
    <dbReference type="NCBI Taxonomy" id="596329"/>
    <lineage>
        <taxon>Bacteria</taxon>
        <taxon>Bacillati</taxon>
        <taxon>Bacillota</taxon>
        <taxon>Clostridia</taxon>
        <taxon>Peptostreptococcales</taxon>
        <taxon>Peptostreptococcaceae</taxon>
        <taxon>Peptostreptococcus</taxon>
    </lineage>
</organism>
<evidence type="ECO:0000256" key="7">
    <source>
        <dbReference type="PROSITE-ProRule" id="PRU00169"/>
    </source>
</evidence>
<dbReference type="PROSITE" id="PS50043">
    <property type="entry name" value="HTH_LUXR_2"/>
    <property type="match status" value="1"/>
</dbReference>
<dbReference type="Gene3D" id="1.10.10.10">
    <property type="entry name" value="Winged helix-like DNA-binding domain superfamily/Winged helix DNA-binding domain"/>
    <property type="match status" value="1"/>
</dbReference>
<feature type="domain" description="HTH luxR-type" evidence="8">
    <location>
        <begin position="133"/>
        <end position="198"/>
    </location>
</feature>
<feature type="domain" description="Response regulatory" evidence="9">
    <location>
        <begin position="2"/>
        <end position="124"/>
    </location>
</feature>
<dbReference type="SUPFAM" id="SSF52172">
    <property type="entry name" value="CheY-like"/>
    <property type="match status" value="1"/>
</dbReference>
<dbReference type="SUPFAM" id="SSF46894">
    <property type="entry name" value="C-terminal effector domain of the bipartite response regulators"/>
    <property type="match status" value="1"/>
</dbReference>
<dbReference type="RefSeq" id="WP_002843765.1">
    <property type="nucleotide sequence ID" value="NZ_ADJN01000043.1"/>
</dbReference>
<dbReference type="InterPro" id="IPR039420">
    <property type="entry name" value="WalR-like"/>
</dbReference>
<keyword evidence="3" id="KW-0805">Transcription regulation</keyword>
<keyword evidence="2 7" id="KW-0597">Phosphoprotein</keyword>
<evidence type="ECO:0000256" key="5">
    <source>
        <dbReference type="ARBA" id="ARBA00023163"/>
    </source>
</evidence>
<evidence type="ECO:0000256" key="2">
    <source>
        <dbReference type="ARBA" id="ARBA00022553"/>
    </source>
</evidence>
<dbReference type="PRINTS" id="PR00038">
    <property type="entry name" value="HTHLUXR"/>
</dbReference>
<dbReference type="SMART" id="SM00421">
    <property type="entry name" value="HTH_LUXR"/>
    <property type="match status" value="1"/>
</dbReference>
<keyword evidence="5" id="KW-0804">Transcription</keyword>
<evidence type="ECO:0000256" key="1">
    <source>
        <dbReference type="ARBA" id="ARBA00018672"/>
    </source>
</evidence>
<dbReference type="Pfam" id="PF00196">
    <property type="entry name" value="GerE"/>
    <property type="match status" value="1"/>
</dbReference>
<gene>
    <name evidence="10" type="primary">comA</name>
    <name evidence="10" type="ORF">HMPREF0631_1806</name>
</gene>
<dbReference type="Proteomes" id="UP000004206">
    <property type="component" value="Unassembled WGS sequence"/>
</dbReference>
<evidence type="ECO:0000256" key="4">
    <source>
        <dbReference type="ARBA" id="ARBA00023125"/>
    </source>
</evidence>
<comment type="function">
    <text evidence="6">May play the central regulatory role in sporulation. It may be an element of the effector pathway responsible for the activation of sporulation genes in response to nutritional stress. Spo0A may act in concert with spo0H (a sigma factor) to control the expression of some genes that are critical to the sporulation process.</text>
</comment>
<dbReference type="InterPro" id="IPR036388">
    <property type="entry name" value="WH-like_DNA-bd_sf"/>
</dbReference>
<dbReference type="SMART" id="SM00448">
    <property type="entry name" value="REC"/>
    <property type="match status" value="1"/>
</dbReference>
<dbReference type="PANTHER" id="PTHR43214:SF43">
    <property type="entry name" value="TWO-COMPONENT RESPONSE REGULATOR"/>
    <property type="match status" value="1"/>
</dbReference>
<dbReference type="GO" id="GO:0000160">
    <property type="term" value="P:phosphorelay signal transduction system"/>
    <property type="evidence" value="ECO:0007669"/>
    <property type="project" value="InterPro"/>
</dbReference>
<dbReference type="GO" id="GO:0006355">
    <property type="term" value="P:regulation of DNA-templated transcription"/>
    <property type="evidence" value="ECO:0007669"/>
    <property type="project" value="InterPro"/>
</dbReference>
<dbReference type="eggNOG" id="COG2197">
    <property type="taxonomic scope" value="Bacteria"/>
</dbReference>
<comment type="caution">
    <text evidence="10">The sequence shown here is derived from an EMBL/GenBank/DDBJ whole genome shotgun (WGS) entry which is preliminary data.</text>
</comment>
<dbReference type="PROSITE" id="PS50110">
    <property type="entry name" value="RESPONSE_REGULATORY"/>
    <property type="match status" value="1"/>
</dbReference>
<dbReference type="InterPro" id="IPR011006">
    <property type="entry name" value="CheY-like_superfamily"/>
</dbReference>
<feature type="modified residue" description="4-aspartylphosphate" evidence="7">
    <location>
        <position position="53"/>
    </location>
</feature>
<reference evidence="10 11" key="1">
    <citation type="submission" date="2010-01" db="EMBL/GenBank/DDBJ databases">
        <authorList>
            <person name="Dodson R."/>
            <person name="Madupu R."/>
            <person name="Durkin A.S."/>
            <person name="Torralba M."/>
            <person name="Methe B."/>
            <person name="Sutton G.G."/>
            <person name="Strausberg R.L."/>
            <person name="Nelson K.E."/>
        </authorList>
    </citation>
    <scope>NUCLEOTIDE SEQUENCE [LARGE SCALE GENOMIC DNA]</scope>
    <source>
        <strain evidence="10 11">653-L</strain>
    </source>
</reference>
<dbReference type="OrthoDB" id="9809318at2"/>
<protein>
    <recommendedName>
        <fullName evidence="1">Stage 0 sporulation protein A homolog</fullName>
    </recommendedName>
</protein>
<dbReference type="Gene3D" id="3.40.50.2300">
    <property type="match status" value="1"/>
</dbReference>
<dbReference type="InterPro" id="IPR016032">
    <property type="entry name" value="Sig_transdc_resp-reg_C-effctor"/>
</dbReference>
<dbReference type="InterPro" id="IPR058245">
    <property type="entry name" value="NreC/VraR/RcsB-like_REC"/>
</dbReference>
<keyword evidence="4" id="KW-0238">DNA-binding</keyword>
<evidence type="ECO:0000256" key="3">
    <source>
        <dbReference type="ARBA" id="ARBA00023015"/>
    </source>
</evidence>
<evidence type="ECO:0000313" key="11">
    <source>
        <dbReference type="Proteomes" id="UP000004206"/>
    </source>
</evidence>
<evidence type="ECO:0000256" key="6">
    <source>
        <dbReference type="ARBA" id="ARBA00024867"/>
    </source>
</evidence>
<dbReference type="InterPro" id="IPR000792">
    <property type="entry name" value="Tscrpt_reg_LuxR_C"/>
</dbReference>
<dbReference type="AlphaFoldDB" id="D3MRU1"/>
<evidence type="ECO:0000259" key="9">
    <source>
        <dbReference type="PROSITE" id="PS50110"/>
    </source>
</evidence>
<dbReference type="PANTHER" id="PTHR43214">
    <property type="entry name" value="TWO-COMPONENT RESPONSE REGULATOR"/>
    <property type="match status" value="1"/>
</dbReference>
<sequence>MKVLLIEDHISVSEGLKSNLEKYEFIEEVFIVEDLEVLSKNNLISKYDLVLMDINLERYRNESYSNGLLLSKDILKNNTKTKVVILSGYDSNYFRRTACEIGASGYICKDEHVEDIAYKLKAIYENDTNNITYEVDIDELDNLEIKIVSLYSSGYNRKEIARIVGVSDRTLANYMNKIYQKLQVRNYQEMIIEVHKRGYSMIL</sequence>
<dbReference type="InterPro" id="IPR001789">
    <property type="entry name" value="Sig_transdc_resp-reg_receiver"/>
</dbReference>
<keyword evidence="11" id="KW-1185">Reference proteome</keyword>
<evidence type="ECO:0000259" key="8">
    <source>
        <dbReference type="PROSITE" id="PS50043"/>
    </source>
</evidence>
<name>D3MRU1_9FIRM</name>
<proteinExistence type="predicted"/>
<dbReference type="EMBL" id="ADJN01000043">
    <property type="protein sequence ID" value="EFD05091.1"/>
    <property type="molecule type" value="Genomic_DNA"/>
</dbReference>
<dbReference type="GO" id="GO:0003677">
    <property type="term" value="F:DNA binding"/>
    <property type="evidence" value="ECO:0007669"/>
    <property type="project" value="UniProtKB-KW"/>
</dbReference>
<accession>D3MRU1</accession>
<dbReference type="Pfam" id="PF00072">
    <property type="entry name" value="Response_reg"/>
    <property type="match status" value="1"/>
</dbReference>